<reference evidence="1" key="1">
    <citation type="submission" date="2020-08" db="EMBL/GenBank/DDBJ databases">
        <title>Multicomponent nature underlies the extraordinary mechanical properties of spider dragline silk.</title>
        <authorList>
            <person name="Kono N."/>
            <person name="Nakamura H."/>
            <person name="Mori M."/>
            <person name="Yoshida Y."/>
            <person name="Ohtoshi R."/>
            <person name="Malay A.D."/>
            <person name="Moran D.A.P."/>
            <person name="Tomita M."/>
            <person name="Numata K."/>
            <person name="Arakawa K."/>
        </authorList>
    </citation>
    <scope>NUCLEOTIDE SEQUENCE</scope>
</reference>
<proteinExistence type="predicted"/>
<organism evidence="1 2">
    <name type="scientific">Nephila pilipes</name>
    <name type="common">Giant wood spider</name>
    <name type="synonym">Nephila maculata</name>
    <dbReference type="NCBI Taxonomy" id="299642"/>
    <lineage>
        <taxon>Eukaryota</taxon>
        <taxon>Metazoa</taxon>
        <taxon>Ecdysozoa</taxon>
        <taxon>Arthropoda</taxon>
        <taxon>Chelicerata</taxon>
        <taxon>Arachnida</taxon>
        <taxon>Araneae</taxon>
        <taxon>Araneomorphae</taxon>
        <taxon>Entelegynae</taxon>
        <taxon>Araneoidea</taxon>
        <taxon>Nephilidae</taxon>
        <taxon>Nephila</taxon>
    </lineage>
</organism>
<dbReference type="AlphaFoldDB" id="A0A8X6NSN9"/>
<evidence type="ECO:0000313" key="2">
    <source>
        <dbReference type="Proteomes" id="UP000887013"/>
    </source>
</evidence>
<keyword evidence="2" id="KW-1185">Reference proteome</keyword>
<accession>A0A8X6NSN9</accession>
<comment type="caution">
    <text evidence="1">The sequence shown here is derived from an EMBL/GenBank/DDBJ whole genome shotgun (WGS) entry which is preliminary data.</text>
</comment>
<evidence type="ECO:0000313" key="1">
    <source>
        <dbReference type="EMBL" id="GFT28758.1"/>
    </source>
</evidence>
<name>A0A8X6NSN9_NEPPI</name>
<dbReference type="EMBL" id="BMAW01107335">
    <property type="protein sequence ID" value="GFT28758.1"/>
    <property type="molecule type" value="Genomic_DNA"/>
</dbReference>
<dbReference type="Proteomes" id="UP000887013">
    <property type="component" value="Unassembled WGS sequence"/>
</dbReference>
<gene>
    <name evidence="1" type="ORF">NPIL_227381</name>
</gene>
<protein>
    <submittedName>
        <fullName evidence="1">Uncharacterized protein</fullName>
    </submittedName>
</protein>
<sequence>MVVPGTTDCGRTRYKSCYLNTIVDKSDLYMIERLWNCRSELIVHRLGIIEELRGRYLNIRKTLTSAIFQELKASMTKRIATVLCDKGGPTRY</sequence>